<evidence type="ECO:0000256" key="2">
    <source>
        <dbReference type="ARBA" id="ARBA00022723"/>
    </source>
</evidence>
<dbReference type="GO" id="GO:0005507">
    <property type="term" value="F:copper ion binding"/>
    <property type="evidence" value="ECO:0007669"/>
    <property type="project" value="InterPro"/>
</dbReference>
<evidence type="ECO:0000313" key="5">
    <source>
        <dbReference type="EMBL" id="OGY73514.1"/>
    </source>
</evidence>
<dbReference type="InterPro" id="IPR008972">
    <property type="entry name" value="Cupredoxin"/>
</dbReference>
<comment type="subcellular location">
    <subcellularLocation>
        <location evidence="1">Cell envelope</location>
    </subcellularLocation>
</comment>
<comment type="caution">
    <text evidence="5">The sequence shown here is derived from an EMBL/GenBank/DDBJ whole genome shotgun (WGS) entry which is preliminary data.</text>
</comment>
<dbReference type="Gene3D" id="2.60.40.420">
    <property type="entry name" value="Cupredoxins - blue copper proteins"/>
    <property type="match status" value="1"/>
</dbReference>
<gene>
    <name evidence="5" type="ORF">A3H61_03150</name>
</gene>
<organism evidence="5 6">
    <name type="scientific">Candidatus Jacksonbacteria bacterium RIFCSPLOWO2_02_FULL_44_20</name>
    <dbReference type="NCBI Taxonomy" id="1798460"/>
    <lineage>
        <taxon>Bacteria</taxon>
        <taxon>Candidatus Jacksoniibacteriota</taxon>
    </lineage>
</organism>
<protein>
    <recommendedName>
        <fullName evidence="4">Cytochrome oxidase subunit II copper A binding domain-containing protein</fullName>
    </recommendedName>
</protein>
<dbReference type="InterPro" id="IPR051403">
    <property type="entry name" value="NosZ/Cyto_c_oxidase_sub2"/>
</dbReference>
<dbReference type="Pfam" id="PF13473">
    <property type="entry name" value="Cupredoxin_1"/>
    <property type="match status" value="1"/>
</dbReference>
<dbReference type="GO" id="GO:0004129">
    <property type="term" value="F:cytochrome-c oxidase activity"/>
    <property type="evidence" value="ECO:0007669"/>
    <property type="project" value="InterPro"/>
</dbReference>
<dbReference type="PANTHER" id="PTHR42838">
    <property type="entry name" value="CYTOCHROME C OXIDASE SUBUNIT II"/>
    <property type="match status" value="1"/>
</dbReference>
<dbReference type="Proteomes" id="UP000178315">
    <property type="component" value="Unassembled WGS sequence"/>
</dbReference>
<reference evidence="5 6" key="1">
    <citation type="journal article" date="2016" name="Nat. Commun.">
        <title>Thousands of microbial genomes shed light on interconnected biogeochemical processes in an aquifer system.</title>
        <authorList>
            <person name="Anantharaman K."/>
            <person name="Brown C.T."/>
            <person name="Hug L.A."/>
            <person name="Sharon I."/>
            <person name="Castelle C.J."/>
            <person name="Probst A.J."/>
            <person name="Thomas B.C."/>
            <person name="Singh A."/>
            <person name="Wilkins M.J."/>
            <person name="Karaoz U."/>
            <person name="Brodie E.L."/>
            <person name="Williams K.H."/>
            <person name="Hubbard S.S."/>
            <person name="Banfield J.F."/>
        </authorList>
    </citation>
    <scope>NUCLEOTIDE SEQUENCE [LARGE SCALE GENOMIC DNA]</scope>
</reference>
<dbReference type="SUPFAM" id="SSF49503">
    <property type="entry name" value="Cupredoxins"/>
    <property type="match status" value="1"/>
</dbReference>
<evidence type="ECO:0000256" key="3">
    <source>
        <dbReference type="ARBA" id="ARBA00023008"/>
    </source>
</evidence>
<dbReference type="EMBL" id="MHJU01000011">
    <property type="protein sequence ID" value="OGY73514.1"/>
    <property type="molecule type" value="Genomic_DNA"/>
</dbReference>
<keyword evidence="3" id="KW-0186">Copper</keyword>
<dbReference type="PROSITE" id="PS50857">
    <property type="entry name" value="COX2_CUA"/>
    <property type="match status" value="1"/>
</dbReference>
<proteinExistence type="predicted"/>
<evidence type="ECO:0000256" key="1">
    <source>
        <dbReference type="ARBA" id="ARBA00004196"/>
    </source>
</evidence>
<dbReference type="GO" id="GO:0030313">
    <property type="term" value="C:cell envelope"/>
    <property type="evidence" value="ECO:0007669"/>
    <property type="project" value="UniProtKB-SubCell"/>
</dbReference>
<sequence length="165" mass="17741">MISMTKKYLFYTGTTILTVAILAGAGCSKKPITEVPESEYSGTEQQSDIKDDNAQAQALDGVPPTADIVIPDENVTEIIMLAKKWEFTPKTITVKKGEKVRLSISSADVDHSFTLPAFNIDARLTAGESTVVEFTPDTVGTFPFTCAVYCGAGHGDMRGEVVVTE</sequence>
<dbReference type="PROSITE" id="PS00078">
    <property type="entry name" value="COX2"/>
    <property type="match status" value="1"/>
</dbReference>
<name>A0A1G2A9H8_9BACT</name>
<dbReference type="PANTHER" id="PTHR42838:SF2">
    <property type="entry name" value="NITROUS-OXIDE REDUCTASE"/>
    <property type="match status" value="1"/>
</dbReference>
<feature type="domain" description="Cytochrome oxidase subunit II copper A binding" evidence="4">
    <location>
        <begin position="71"/>
        <end position="165"/>
    </location>
</feature>
<dbReference type="GO" id="GO:0016020">
    <property type="term" value="C:membrane"/>
    <property type="evidence" value="ECO:0007669"/>
    <property type="project" value="InterPro"/>
</dbReference>
<evidence type="ECO:0000313" key="6">
    <source>
        <dbReference type="Proteomes" id="UP000178315"/>
    </source>
</evidence>
<dbReference type="PROSITE" id="PS51257">
    <property type="entry name" value="PROKAR_LIPOPROTEIN"/>
    <property type="match status" value="1"/>
</dbReference>
<dbReference type="InterPro" id="IPR002429">
    <property type="entry name" value="CcO_II-like_C"/>
</dbReference>
<dbReference type="InterPro" id="IPR001505">
    <property type="entry name" value="Copper_CuA"/>
</dbReference>
<dbReference type="AlphaFoldDB" id="A0A1G2A9H8"/>
<accession>A0A1G2A9H8</accession>
<dbReference type="InterPro" id="IPR028096">
    <property type="entry name" value="EfeO_Cupredoxin"/>
</dbReference>
<keyword evidence="2" id="KW-0479">Metal-binding</keyword>
<evidence type="ECO:0000259" key="4">
    <source>
        <dbReference type="PROSITE" id="PS50857"/>
    </source>
</evidence>